<keyword evidence="2" id="KW-0479">Metal-binding</keyword>
<dbReference type="Gene3D" id="2.60.120.10">
    <property type="entry name" value="Jelly Rolls"/>
    <property type="match status" value="2"/>
</dbReference>
<dbReference type="InterPro" id="IPR014710">
    <property type="entry name" value="RmlC-like_jellyroll"/>
</dbReference>
<dbReference type="InterPro" id="IPR053186">
    <property type="entry name" value="QDO-related"/>
</dbReference>
<dbReference type="EMBL" id="CP007501">
    <property type="protein sequence ID" value="AKD26308.1"/>
    <property type="molecule type" value="Genomic_DNA"/>
</dbReference>
<reference evidence="6 7" key="1">
    <citation type="submission" date="2014-03" db="EMBL/GenBank/DDBJ databases">
        <title>Genome of Polynucleobacter strain MWH-MoK4.</title>
        <authorList>
            <person name="Hahn M.W."/>
        </authorList>
    </citation>
    <scope>NUCLEOTIDE SEQUENCE [LARGE SCALE GENOMIC DNA]</scope>
    <source>
        <strain evidence="6 7">MWH-MoK4</strain>
    </source>
</reference>
<protein>
    <submittedName>
        <fullName evidence="6">Pirin-related protein</fullName>
    </submittedName>
</protein>
<dbReference type="InterPro" id="IPR012093">
    <property type="entry name" value="Pirin"/>
</dbReference>
<name>A0A0E3V2E0_9BURK</name>
<dbReference type="KEGG" id="pdq:CL55_00019750"/>
<dbReference type="GO" id="GO:0046872">
    <property type="term" value="F:metal ion binding"/>
    <property type="evidence" value="ECO:0007669"/>
    <property type="project" value="UniProtKB-KW"/>
</dbReference>
<dbReference type="Pfam" id="PF05726">
    <property type="entry name" value="Pirin_C"/>
    <property type="match status" value="1"/>
</dbReference>
<dbReference type="CDD" id="cd02247">
    <property type="entry name" value="cupin_pirin_C"/>
    <property type="match status" value="1"/>
</dbReference>
<dbReference type="InterPro" id="IPR003829">
    <property type="entry name" value="Pirin_N_dom"/>
</dbReference>
<dbReference type="AlphaFoldDB" id="A0A0E3V2E0"/>
<feature type="domain" description="Pirin N-terminal" evidence="4">
    <location>
        <begin position="28"/>
        <end position="127"/>
    </location>
</feature>
<dbReference type="SUPFAM" id="SSF51182">
    <property type="entry name" value="RmlC-like cupins"/>
    <property type="match status" value="1"/>
</dbReference>
<evidence type="ECO:0000256" key="3">
    <source>
        <dbReference type="RuleBase" id="RU003457"/>
    </source>
</evidence>
<dbReference type="InterPro" id="IPR008778">
    <property type="entry name" value="Pirin_C_dom"/>
</dbReference>
<dbReference type="PATRIC" id="fig|576611.7.peg.2004"/>
<keyword evidence="7" id="KW-1185">Reference proteome</keyword>
<evidence type="ECO:0000259" key="4">
    <source>
        <dbReference type="Pfam" id="PF02678"/>
    </source>
</evidence>
<dbReference type="OrthoDB" id="321327at2"/>
<feature type="binding site" evidence="2">
    <location>
        <position position="107"/>
    </location>
    <ligand>
        <name>Fe cation</name>
        <dbReference type="ChEBI" id="CHEBI:24875"/>
    </ligand>
</feature>
<dbReference type="PIRSF" id="PIRSF006232">
    <property type="entry name" value="Pirin"/>
    <property type="match status" value="1"/>
</dbReference>
<feature type="binding site" evidence="2">
    <location>
        <position position="105"/>
    </location>
    <ligand>
        <name>Fe cation</name>
        <dbReference type="ChEBI" id="CHEBI:24875"/>
    </ligand>
</feature>
<feature type="binding site" evidence="2">
    <location>
        <position position="61"/>
    </location>
    <ligand>
        <name>Fe cation</name>
        <dbReference type="ChEBI" id="CHEBI:24875"/>
    </ligand>
</feature>
<sequence>MKKVIGIQGNDQGHWVGDGFPVRTLFFYQDLGKQMSPFLMLDYAGPAEFPPTTERKGVGSHPHRGFETVTIVYEGEVAHKDSTGQGGVIGPGDVQWMTAGSGIMHEEFHSEGFAKNGGTLNMVQLWVNLPAKLKMTKPSYQAILDKQIPTIDLKGGSGQARIIAGELDGHQGPARTFTPMQVIDLKLRKGSKSIPVPEGWNVSLVVLKGAIEAGEGVVAKDAQMLMFSNQGQDIQVNVLEDSIALLLSGEPIDEPIVGYGPFVMNTKEEIAQAMQDFNSGSFGRIAH</sequence>
<comment type="cofactor">
    <cofactor evidence="2">
        <name>Fe cation</name>
        <dbReference type="ChEBI" id="CHEBI:24875"/>
    </cofactor>
    <text evidence="2">Binds 1 Fe cation per subunit.</text>
</comment>
<feature type="binding site" evidence="2">
    <location>
        <position position="63"/>
    </location>
    <ligand>
        <name>Fe cation</name>
        <dbReference type="ChEBI" id="CHEBI:24875"/>
    </ligand>
</feature>
<dbReference type="CDD" id="cd02909">
    <property type="entry name" value="cupin_pirin_N"/>
    <property type="match status" value="1"/>
</dbReference>
<organism evidence="6 7">
    <name type="scientific">Polynucleobacter duraquae</name>
    <dbReference type="NCBI Taxonomy" id="1835254"/>
    <lineage>
        <taxon>Bacteria</taxon>
        <taxon>Pseudomonadati</taxon>
        <taxon>Pseudomonadota</taxon>
        <taxon>Betaproteobacteria</taxon>
        <taxon>Burkholderiales</taxon>
        <taxon>Burkholderiaceae</taxon>
        <taxon>Polynucleobacter</taxon>
    </lineage>
</organism>
<evidence type="ECO:0000313" key="6">
    <source>
        <dbReference type="EMBL" id="AKD26308.1"/>
    </source>
</evidence>
<evidence type="ECO:0000313" key="7">
    <source>
        <dbReference type="Proteomes" id="UP000061135"/>
    </source>
</evidence>
<accession>A0A0E3V2E0</accession>
<comment type="similarity">
    <text evidence="1 3">Belongs to the pirin family.</text>
</comment>
<dbReference type="STRING" id="1835254.CL55_00019750"/>
<keyword evidence="2" id="KW-0408">Iron</keyword>
<dbReference type="Pfam" id="PF02678">
    <property type="entry name" value="Pirin"/>
    <property type="match status" value="1"/>
</dbReference>
<evidence type="ECO:0000259" key="5">
    <source>
        <dbReference type="Pfam" id="PF05726"/>
    </source>
</evidence>
<dbReference type="RefSeq" id="WP_046330947.1">
    <property type="nucleotide sequence ID" value="NZ_CP007501.1"/>
</dbReference>
<evidence type="ECO:0000256" key="2">
    <source>
        <dbReference type="PIRSR" id="PIRSR006232-1"/>
    </source>
</evidence>
<dbReference type="PANTHER" id="PTHR43594">
    <property type="entry name" value="QUERCETIN 2,3-DIOXYGENASE"/>
    <property type="match status" value="1"/>
</dbReference>
<dbReference type="HOGENOM" id="CLU_045717_5_1_4"/>
<gene>
    <name evidence="6" type="ORF">CL55_00019750</name>
</gene>
<proteinExistence type="inferred from homology"/>
<dbReference type="InterPro" id="IPR011051">
    <property type="entry name" value="RmlC_Cupin_sf"/>
</dbReference>
<dbReference type="Proteomes" id="UP000061135">
    <property type="component" value="Chromosome"/>
</dbReference>
<feature type="domain" description="Pirin C-terminal" evidence="5">
    <location>
        <begin position="183"/>
        <end position="283"/>
    </location>
</feature>
<dbReference type="PANTHER" id="PTHR43594:SF1">
    <property type="entry name" value="QUERCETIN 2,3-DIOXYGENASE PA2418-RELATED"/>
    <property type="match status" value="1"/>
</dbReference>
<evidence type="ECO:0000256" key="1">
    <source>
        <dbReference type="ARBA" id="ARBA00008416"/>
    </source>
</evidence>